<dbReference type="AlphaFoldDB" id="A0A1N7SK82"/>
<gene>
    <name evidence="1" type="ORF">BN2475_820009</name>
</gene>
<accession>A0A1N7SK82</accession>
<organism evidence="1 2">
    <name type="scientific">Paraburkholderia ribeironis</name>
    <dbReference type="NCBI Taxonomy" id="1247936"/>
    <lineage>
        <taxon>Bacteria</taxon>
        <taxon>Pseudomonadati</taxon>
        <taxon>Pseudomonadota</taxon>
        <taxon>Betaproteobacteria</taxon>
        <taxon>Burkholderiales</taxon>
        <taxon>Burkholderiaceae</taxon>
        <taxon>Paraburkholderia</taxon>
    </lineage>
</organism>
<sequence length="60" mass="6644">MIKGEWGKVRVSWITTHRAGTENLSDALQSDAAVVPQVDHRIGEGLERVVKKAEAFEAQQ</sequence>
<protein>
    <submittedName>
        <fullName evidence="1">Uncharacterized protein</fullName>
    </submittedName>
</protein>
<name>A0A1N7SK82_9BURK</name>
<reference evidence="1 2" key="1">
    <citation type="submission" date="2016-12" db="EMBL/GenBank/DDBJ databases">
        <authorList>
            <person name="Song W.-J."/>
            <person name="Kurnit D.M."/>
        </authorList>
    </citation>
    <scope>NUCLEOTIDE SEQUENCE [LARGE SCALE GENOMIC DNA]</scope>
    <source>
        <strain evidence="1 2">STM7296</strain>
    </source>
</reference>
<keyword evidence="2" id="KW-1185">Reference proteome</keyword>
<evidence type="ECO:0000313" key="1">
    <source>
        <dbReference type="EMBL" id="SIT47805.1"/>
    </source>
</evidence>
<dbReference type="Proteomes" id="UP000187012">
    <property type="component" value="Unassembled WGS sequence"/>
</dbReference>
<evidence type="ECO:0000313" key="2">
    <source>
        <dbReference type="Proteomes" id="UP000187012"/>
    </source>
</evidence>
<dbReference type="EMBL" id="CYGX02000082">
    <property type="protein sequence ID" value="SIT47805.1"/>
    <property type="molecule type" value="Genomic_DNA"/>
</dbReference>
<proteinExistence type="predicted"/>